<keyword evidence="3 5" id="KW-0732">Signal</keyword>
<evidence type="ECO:0000256" key="2">
    <source>
        <dbReference type="ARBA" id="ARBA00022448"/>
    </source>
</evidence>
<dbReference type="EMBL" id="JBHRXK010000002">
    <property type="protein sequence ID" value="MFC3550343.1"/>
    <property type="molecule type" value="Genomic_DNA"/>
</dbReference>
<dbReference type="SUPFAM" id="SSF89392">
    <property type="entry name" value="Prokaryotic lipoproteins and lipoprotein localization factors"/>
    <property type="match status" value="1"/>
</dbReference>
<keyword evidence="2" id="KW-0813">Transport</keyword>
<evidence type="ECO:0000256" key="1">
    <source>
        <dbReference type="ARBA" id="ARBA00011245"/>
    </source>
</evidence>
<comment type="caution">
    <text evidence="6">The sequence shown here is derived from an EMBL/GenBank/DDBJ whole genome shotgun (WGS) entry which is preliminary data.</text>
</comment>
<feature type="signal peptide" evidence="5">
    <location>
        <begin position="1"/>
        <end position="23"/>
    </location>
</feature>
<keyword evidence="4" id="KW-0653">Protein transport</keyword>
<feature type="chain" id="PRO_5046830932" evidence="5">
    <location>
        <begin position="24"/>
        <end position="264"/>
    </location>
</feature>
<reference evidence="7" key="1">
    <citation type="journal article" date="2019" name="Int. J. Syst. Evol. Microbiol.">
        <title>The Global Catalogue of Microorganisms (GCM) 10K type strain sequencing project: providing services to taxonomists for standard genome sequencing and annotation.</title>
        <authorList>
            <consortium name="The Broad Institute Genomics Platform"/>
            <consortium name="The Broad Institute Genome Sequencing Center for Infectious Disease"/>
            <person name="Wu L."/>
            <person name="Ma J."/>
        </authorList>
    </citation>
    <scope>NUCLEOTIDE SEQUENCE [LARGE SCALE GENOMIC DNA]</scope>
    <source>
        <strain evidence="7">KCTC 42875</strain>
    </source>
</reference>
<organism evidence="6 7">
    <name type="scientific">Lysobacter cavernae</name>
    <dbReference type="NCBI Taxonomy" id="1685901"/>
    <lineage>
        <taxon>Bacteria</taxon>
        <taxon>Pseudomonadati</taxon>
        <taxon>Pseudomonadota</taxon>
        <taxon>Gammaproteobacteria</taxon>
        <taxon>Lysobacterales</taxon>
        <taxon>Lysobacteraceae</taxon>
        <taxon>Lysobacter</taxon>
    </lineage>
</organism>
<name>A0ABV7RND2_9GAMM</name>
<sequence>MLRIPPLTLALGITLLAIPLAHAQSAPAAAPSAASAAIEPQAVAALERMSAYLRKLKGFTLTGTTSIEYVMDDGQKYLFPGTVEYRTQLPDRLYGAVRSEQREREFFYDGKTFTLSAPKLGYYASVPAAGNVDALLRDVHSRYGLEMPLADLFWWGTDSAPVSAIRAASVVGPAKIDGRDCTQYAFRQAGADWQVWIQSGDQPLPRKLVITSTGDAARPQYVAQLDWNSATPSATSFRFTAPKGAHPIVIQEIEVAASRQETAP</sequence>
<protein>
    <submittedName>
        <fullName evidence="6">DUF2092 domain-containing protein</fullName>
    </submittedName>
</protein>
<evidence type="ECO:0000256" key="3">
    <source>
        <dbReference type="ARBA" id="ARBA00022729"/>
    </source>
</evidence>
<evidence type="ECO:0000313" key="6">
    <source>
        <dbReference type="EMBL" id="MFC3550343.1"/>
    </source>
</evidence>
<dbReference type="InterPro" id="IPR019207">
    <property type="entry name" value="DUF2092"/>
</dbReference>
<dbReference type="InterPro" id="IPR029046">
    <property type="entry name" value="LolA/LolB/LppX"/>
</dbReference>
<evidence type="ECO:0000313" key="7">
    <source>
        <dbReference type="Proteomes" id="UP001595740"/>
    </source>
</evidence>
<keyword evidence="7" id="KW-1185">Reference proteome</keyword>
<dbReference type="Pfam" id="PF09865">
    <property type="entry name" value="DUF2092"/>
    <property type="match status" value="1"/>
</dbReference>
<dbReference type="RefSeq" id="WP_386758114.1">
    <property type="nucleotide sequence ID" value="NZ_JBHRXK010000002.1"/>
</dbReference>
<proteinExistence type="predicted"/>
<evidence type="ECO:0000256" key="5">
    <source>
        <dbReference type="SAM" id="SignalP"/>
    </source>
</evidence>
<comment type="subunit">
    <text evidence="1">Monomer.</text>
</comment>
<accession>A0ABV7RND2</accession>
<gene>
    <name evidence="6" type="ORF">ACFOLC_04885</name>
</gene>
<dbReference type="Proteomes" id="UP001595740">
    <property type="component" value="Unassembled WGS sequence"/>
</dbReference>
<evidence type="ECO:0000256" key="4">
    <source>
        <dbReference type="ARBA" id="ARBA00022927"/>
    </source>
</evidence>